<organism evidence="3">
    <name type="scientific">Schistocephalus solidus</name>
    <name type="common">Tapeworm</name>
    <dbReference type="NCBI Taxonomy" id="70667"/>
    <lineage>
        <taxon>Eukaryota</taxon>
        <taxon>Metazoa</taxon>
        <taxon>Spiralia</taxon>
        <taxon>Lophotrochozoa</taxon>
        <taxon>Platyhelminthes</taxon>
        <taxon>Cestoda</taxon>
        <taxon>Eucestoda</taxon>
        <taxon>Diphyllobothriidea</taxon>
        <taxon>Diphyllobothriidae</taxon>
        <taxon>Schistocephalus</taxon>
    </lineage>
</organism>
<protein>
    <submittedName>
        <fullName evidence="1 3">Uncharacterized protein</fullName>
    </submittedName>
</protein>
<accession>A0A183T0Y7</accession>
<evidence type="ECO:0000313" key="2">
    <source>
        <dbReference type="Proteomes" id="UP000275846"/>
    </source>
</evidence>
<name>A0A183T0Y7_SCHSO</name>
<keyword evidence="2" id="KW-1185">Reference proteome</keyword>
<proteinExistence type="predicted"/>
<evidence type="ECO:0000313" key="1">
    <source>
        <dbReference type="EMBL" id="VDL96520.1"/>
    </source>
</evidence>
<gene>
    <name evidence="1" type="ORF">SSLN_LOCUS10135</name>
</gene>
<dbReference type="AlphaFoldDB" id="A0A183T0Y7"/>
<dbReference type="Proteomes" id="UP000275846">
    <property type="component" value="Unassembled WGS sequence"/>
</dbReference>
<reference evidence="1 2" key="2">
    <citation type="submission" date="2018-11" db="EMBL/GenBank/DDBJ databases">
        <authorList>
            <consortium name="Pathogen Informatics"/>
        </authorList>
    </citation>
    <scope>NUCLEOTIDE SEQUENCE [LARGE SCALE GENOMIC DNA]</scope>
    <source>
        <strain evidence="1 2">NST_G2</strain>
    </source>
</reference>
<sequence>MYVLCEVAVWRTESQDAMAPSYCGLYGTPSTWDPSQLLEVGFFQAATPRATVIAGRLNQMRVAGVVCASTPENPRNNRPERKPARVDRELARYKEDIAALSETRFSEQGQLEEGINDRLMSFRLTLWGDKFATMISTYASPMTSSDAVKDKFYEDLHALLATVPKVDKLIVLNDFKVRVGTDPAAWHGVLCPHGLGVFRRPSRTAHCSRGSSCGYLTFAFWGLLGMTNWFSLRPYEATLPAGVVYLPGILFACDGDS</sequence>
<dbReference type="EMBL" id="UYSU01035670">
    <property type="protein sequence ID" value="VDL96520.1"/>
    <property type="molecule type" value="Genomic_DNA"/>
</dbReference>
<evidence type="ECO:0000313" key="3">
    <source>
        <dbReference type="WBParaSite" id="SSLN_0001052201-mRNA-1"/>
    </source>
</evidence>
<dbReference type="WBParaSite" id="SSLN_0001052201-mRNA-1">
    <property type="protein sequence ID" value="SSLN_0001052201-mRNA-1"/>
    <property type="gene ID" value="SSLN_0001052201"/>
</dbReference>
<reference evidence="3" key="1">
    <citation type="submission" date="2016-06" db="UniProtKB">
        <authorList>
            <consortium name="WormBaseParasite"/>
        </authorList>
    </citation>
    <scope>IDENTIFICATION</scope>
</reference>